<dbReference type="GO" id="GO:1904680">
    <property type="term" value="F:peptide transmembrane transporter activity"/>
    <property type="evidence" value="ECO:0007669"/>
    <property type="project" value="TreeGrafter"/>
</dbReference>
<dbReference type="InterPro" id="IPR030678">
    <property type="entry name" value="Peptide/Ni-bd"/>
</dbReference>
<dbReference type="PIRSF" id="PIRSF002741">
    <property type="entry name" value="MppA"/>
    <property type="match status" value="1"/>
</dbReference>
<dbReference type="SUPFAM" id="SSF53850">
    <property type="entry name" value="Periplasmic binding protein-like II"/>
    <property type="match status" value="1"/>
</dbReference>
<dbReference type="GO" id="GO:0030313">
    <property type="term" value="C:cell envelope"/>
    <property type="evidence" value="ECO:0007669"/>
    <property type="project" value="UniProtKB-SubCell"/>
</dbReference>
<dbReference type="GO" id="GO:0043190">
    <property type="term" value="C:ATP-binding cassette (ABC) transporter complex"/>
    <property type="evidence" value="ECO:0007669"/>
    <property type="project" value="InterPro"/>
</dbReference>
<name>L1MD83_9CORY</name>
<dbReference type="Proteomes" id="UP000010445">
    <property type="component" value="Unassembled WGS sequence"/>
</dbReference>
<gene>
    <name evidence="7" type="ORF">HMPREF9997_01986</name>
</gene>
<dbReference type="Gene3D" id="3.10.105.10">
    <property type="entry name" value="Dipeptide-binding Protein, Domain 3"/>
    <property type="match status" value="1"/>
</dbReference>
<feature type="signal peptide" evidence="5">
    <location>
        <begin position="1"/>
        <end position="31"/>
    </location>
</feature>
<evidence type="ECO:0000256" key="4">
    <source>
        <dbReference type="ARBA" id="ARBA00022729"/>
    </source>
</evidence>
<accession>L1MD83</accession>
<dbReference type="Gene3D" id="3.40.190.10">
    <property type="entry name" value="Periplasmic binding protein-like II"/>
    <property type="match status" value="1"/>
</dbReference>
<dbReference type="GO" id="GO:0015833">
    <property type="term" value="P:peptide transport"/>
    <property type="evidence" value="ECO:0007669"/>
    <property type="project" value="TreeGrafter"/>
</dbReference>
<dbReference type="HOGENOM" id="CLU_017028_7_3_11"/>
<dbReference type="PANTHER" id="PTHR30290:SF10">
    <property type="entry name" value="PERIPLASMIC OLIGOPEPTIDE-BINDING PROTEIN-RELATED"/>
    <property type="match status" value="1"/>
</dbReference>
<keyword evidence="4 5" id="KW-0732">Signal</keyword>
<evidence type="ECO:0000256" key="3">
    <source>
        <dbReference type="ARBA" id="ARBA00022448"/>
    </source>
</evidence>
<reference evidence="7 8" key="1">
    <citation type="submission" date="2012-05" db="EMBL/GenBank/DDBJ databases">
        <authorList>
            <person name="Weinstock G."/>
            <person name="Sodergren E."/>
            <person name="Lobos E.A."/>
            <person name="Fulton L."/>
            <person name="Fulton R."/>
            <person name="Courtney L."/>
            <person name="Fronick C."/>
            <person name="O'Laughlin M."/>
            <person name="Godfrey J."/>
            <person name="Wilson R.M."/>
            <person name="Miner T."/>
            <person name="Farmer C."/>
            <person name="Delehaunty K."/>
            <person name="Cordes M."/>
            <person name="Minx P."/>
            <person name="Tomlinson C."/>
            <person name="Chen J."/>
            <person name="Wollam A."/>
            <person name="Pepin K.H."/>
            <person name="Bhonagiri V."/>
            <person name="Zhang X."/>
            <person name="Suruliraj S."/>
            <person name="Warren W."/>
            <person name="Mitreva M."/>
            <person name="Mardis E.R."/>
            <person name="Wilson R.K."/>
        </authorList>
    </citation>
    <scope>NUCLEOTIDE SEQUENCE [LARGE SCALE GENOMIC DNA]</scope>
    <source>
        <strain evidence="7 8">F0235</strain>
    </source>
</reference>
<keyword evidence="8" id="KW-1185">Reference proteome</keyword>
<dbReference type="Pfam" id="PF00496">
    <property type="entry name" value="SBP_bac_5"/>
    <property type="match status" value="1"/>
</dbReference>
<dbReference type="STRING" id="1035195.HMPREF9997_01986"/>
<keyword evidence="3" id="KW-0813">Transport</keyword>
<proteinExistence type="inferred from homology"/>
<dbReference type="PROSITE" id="PS51257">
    <property type="entry name" value="PROKAR_LIPOPROTEIN"/>
    <property type="match status" value="1"/>
</dbReference>
<comment type="caution">
    <text evidence="7">The sequence shown here is derived from an EMBL/GenBank/DDBJ whole genome shotgun (WGS) entry which is preliminary data.</text>
</comment>
<evidence type="ECO:0000256" key="1">
    <source>
        <dbReference type="ARBA" id="ARBA00004196"/>
    </source>
</evidence>
<dbReference type="EMBL" id="AMEM01000025">
    <property type="protein sequence ID" value="EKX89218.1"/>
    <property type="molecule type" value="Genomic_DNA"/>
</dbReference>
<dbReference type="NCBIfam" id="TIGR04028">
    <property type="entry name" value="SBP_KPN_01854"/>
    <property type="match status" value="1"/>
</dbReference>
<sequence length="533" mass="59043">MVMGIRRADCKAAAIMVIVALLMVATVSACANQPRQHIGGSITYVEAQEFDSLYPPAADFYPNGGIVHNITDRLLFQDPVTLDLYPWIATALPEVNENATEFTFKLRKDVTYSDGSHVNAANVVRNFDLFGLGDEGRRFAPSPALPHYQRAEALDAYTVKFYFSEPTPEFPQAVSMPRAGLLADVTLKRTMEGFGPGHATDIVASGPFVVSDERVGEELTLTARDDYNWAPAVREHEGRPAIDSVRVVFNQEDTERVSLVTGRAADIAARIDPSDESQVRQARLNLVAASTRGVNNSLTFRPGHPLLQDKRVRQAIIAGVDRKAIRDDLFTDSYPLATSILAEQAPGYKKQKPYKHDTARANTLLDQVGWVRNPDDGIREKNGQRLSLNVNDALPLPRSKEVVAMLQEQLKDIGVEINFYPGDFADQVEAVKDPNKIQLFHSMSDGTLYQQFSTSRIDAAHNTHSDGSLLDPQLEELLAPQTVEQAQDYLTEQAYVLPLVEQPVVYGLRTHVHGFDTDPTGLPSFYQISRLGR</sequence>
<comment type="similarity">
    <text evidence="2">Belongs to the bacterial solute-binding protein 5 family.</text>
</comment>
<evidence type="ECO:0000313" key="7">
    <source>
        <dbReference type="EMBL" id="EKX89218.1"/>
    </source>
</evidence>
<evidence type="ECO:0000313" key="8">
    <source>
        <dbReference type="Proteomes" id="UP000010445"/>
    </source>
</evidence>
<feature type="domain" description="Solute-binding protein family 5" evidence="6">
    <location>
        <begin position="84"/>
        <end position="435"/>
    </location>
</feature>
<evidence type="ECO:0000256" key="2">
    <source>
        <dbReference type="ARBA" id="ARBA00005695"/>
    </source>
</evidence>
<organism evidence="7 8">
    <name type="scientific">Corynebacterium durum F0235</name>
    <dbReference type="NCBI Taxonomy" id="1035195"/>
    <lineage>
        <taxon>Bacteria</taxon>
        <taxon>Bacillati</taxon>
        <taxon>Actinomycetota</taxon>
        <taxon>Actinomycetes</taxon>
        <taxon>Mycobacteriales</taxon>
        <taxon>Corynebacteriaceae</taxon>
        <taxon>Corynebacterium</taxon>
    </lineage>
</organism>
<dbReference type="AlphaFoldDB" id="L1MD83"/>
<dbReference type="PANTHER" id="PTHR30290">
    <property type="entry name" value="PERIPLASMIC BINDING COMPONENT OF ABC TRANSPORTER"/>
    <property type="match status" value="1"/>
</dbReference>
<dbReference type="InterPro" id="IPR000914">
    <property type="entry name" value="SBP_5_dom"/>
</dbReference>
<dbReference type="eggNOG" id="COG0747">
    <property type="taxonomic scope" value="Bacteria"/>
</dbReference>
<evidence type="ECO:0000259" key="6">
    <source>
        <dbReference type="Pfam" id="PF00496"/>
    </source>
</evidence>
<protein>
    <submittedName>
        <fullName evidence="7">ABC transporter, substrate-binding protein, family 5</fullName>
    </submittedName>
</protein>
<dbReference type="PATRIC" id="fig|1035195.3.peg.1787"/>
<dbReference type="GO" id="GO:0042597">
    <property type="term" value="C:periplasmic space"/>
    <property type="evidence" value="ECO:0007669"/>
    <property type="project" value="UniProtKB-ARBA"/>
</dbReference>
<dbReference type="InterPro" id="IPR023920">
    <property type="entry name" value="ABC_transptr_sub-bd_KPN01854"/>
</dbReference>
<evidence type="ECO:0000256" key="5">
    <source>
        <dbReference type="SAM" id="SignalP"/>
    </source>
</evidence>
<dbReference type="InterPro" id="IPR039424">
    <property type="entry name" value="SBP_5"/>
</dbReference>
<feature type="chain" id="PRO_5003953518" evidence="5">
    <location>
        <begin position="32"/>
        <end position="533"/>
    </location>
</feature>
<comment type="subcellular location">
    <subcellularLocation>
        <location evidence="1">Cell envelope</location>
    </subcellularLocation>
</comment>